<dbReference type="PaxDb" id="4113-PGSC0003DMT400026939"/>
<dbReference type="CDD" id="cd09629">
    <property type="entry name" value="DOMON_CIL1_like"/>
    <property type="match status" value="1"/>
</dbReference>
<feature type="binding site" description="axial binding residue" evidence="8">
    <location>
        <position position="321"/>
    </location>
    <ligand>
        <name>heme b</name>
        <dbReference type="ChEBI" id="CHEBI:60344"/>
        <label>1</label>
    </ligand>
    <ligandPart>
        <name>Fe</name>
        <dbReference type="ChEBI" id="CHEBI:18248"/>
    </ligandPart>
</feature>
<feature type="transmembrane region" description="Helical" evidence="9">
    <location>
        <begin position="211"/>
        <end position="230"/>
    </location>
</feature>
<dbReference type="EnsemblPlants" id="PGSC0003DMT400026939">
    <property type="protein sequence ID" value="PGSC0003DMT400026939"/>
    <property type="gene ID" value="PGSC0003DMG400010389"/>
</dbReference>
<dbReference type="AlphaFoldDB" id="M1ANW9"/>
<feature type="signal peptide" evidence="10">
    <location>
        <begin position="1"/>
        <end position="24"/>
    </location>
</feature>
<feature type="transmembrane region" description="Helical" evidence="9">
    <location>
        <begin position="315"/>
        <end position="335"/>
    </location>
</feature>
<feature type="domain" description="Cytochrome b561" evidence="12">
    <location>
        <begin position="177"/>
        <end position="375"/>
    </location>
</feature>
<keyword evidence="8" id="KW-0479">Metal-binding</keyword>
<dbReference type="InterPro" id="IPR017214">
    <property type="entry name" value="UCP037471"/>
</dbReference>
<evidence type="ECO:0000313" key="14">
    <source>
        <dbReference type="Proteomes" id="UP000011115"/>
    </source>
</evidence>
<comment type="subcellular location">
    <subcellularLocation>
        <location evidence="1">Membrane</location>
    </subcellularLocation>
</comment>
<keyword evidence="3 9" id="KW-0812">Transmembrane</keyword>
<keyword evidence="6 9" id="KW-1133">Transmembrane helix</keyword>
<feature type="transmembrane region" description="Helical" evidence="9">
    <location>
        <begin position="284"/>
        <end position="303"/>
    </location>
</feature>
<dbReference type="eggNOG" id="KOG4293">
    <property type="taxonomic scope" value="Eukaryota"/>
</dbReference>
<sequence>MAYSNNGLLVFCFFFSLWFLSSYARTNCSDFHFDGKSYDSCSHLHTLNSFIHWNYNVPSRTVDIAFRKSERQHGRWLAWAINPTSTGMIGSQAFVALQRSDGTLEAYTSPIDTYGTTLVKGDLSFTVHDVSAQNINGQVIIFARFELPMNGSNVVNHVWQEGPLQDDDTPGSHGMSGDNLRSFGTLNFHSGKTVPISSHNVKLNSRSKIKIAHGIINAVSWGMMMPLGVVLARLRYLPLQEYYPALWFNLHIYCQSIAYFLGIAGGGLGFYLGRQSSSVKQHTCHRYIGGALLVLATLQVLAHRLRPSKEHKYRVYWNIYHWCTGYGTIIMGILNCFKGFQMMDVGIWKNAYIAFLASLAFVAAVLEVSRCYLNANRGTATPEGVSANEDRTKVPTLQAKTIFNASVGIWKNAYIAFLASLAFVAAVLEVSRCYLNANRGTATPEGVSANGIEDKA</sequence>
<gene>
    <name evidence="13" type="primary">LOC107060560</name>
</gene>
<evidence type="ECO:0000256" key="6">
    <source>
        <dbReference type="ARBA" id="ARBA00022989"/>
    </source>
</evidence>
<evidence type="ECO:0000256" key="9">
    <source>
        <dbReference type="SAM" id="Phobius"/>
    </source>
</evidence>
<evidence type="ECO:0000313" key="13">
    <source>
        <dbReference type="EnsemblPlants" id="PGSC0003DMT400026939"/>
    </source>
</evidence>
<dbReference type="InterPro" id="IPR045265">
    <property type="entry name" value="AIR12_DOMON"/>
</dbReference>
<keyword evidence="8" id="KW-0408">Iron</keyword>
<reference evidence="14" key="1">
    <citation type="journal article" date="2011" name="Nature">
        <title>Genome sequence and analysis of the tuber crop potato.</title>
        <authorList>
            <consortium name="The Potato Genome Sequencing Consortium"/>
        </authorList>
    </citation>
    <scope>NUCLEOTIDE SEQUENCE [LARGE SCALE GENOMIC DNA]</scope>
    <source>
        <strain evidence="14">cv. DM1-3 516 R44</strain>
    </source>
</reference>
<organism evidence="13 14">
    <name type="scientific">Solanum tuberosum</name>
    <name type="common">Potato</name>
    <dbReference type="NCBI Taxonomy" id="4113"/>
    <lineage>
        <taxon>Eukaryota</taxon>
        <taxon>Viridiplantae</taxon>
        <taxon>Streptophyta</taxon>
        <taxon>Embryophyta</taxon>
        <taxon>Tracheophyta</taxon>
        <taxon>Spermatophyta</taxon>
        <taxon>Magnoliopsida</taxon>
        <taxon>eudicotyledons</taxon>
        <taxon>Gunneridae</taxon>
        <taxon>Pentapetalae</taxon>
        <taxon>asterids</taxon>
        <taxon>lamiids</taxon>
        <taxon>Solanales</taxon>
        <taxon>Solanaceae</taxon>
        <taxon>Solanoideae</taxon>
        <taxon>Solaneae</taxon>
        <taxon>Solanum</taxon>
    </lineage>
</organism>
<dbReference type="Pfam" id="PF04526">
    <property type="entry name" value="DUF568"/>
    <property type="match status" value="1"/>
</dbReference>
<feature type="transmembrane region" description="Helical" evidence="9">
    <location>
        <begin position="347"/>
        <end position="366"/>
    </location>
</feature>
<keyword evidence="7 9" id="KW-0472">Membrane</keyword>
<dbReference type="HOGENOM" id="CLU_036675_1_0_1"/>
<feature type="transmembrane region" description="Helical" evidence="9">
    <location>
        <begin position="413"/>
        <end position="430"/>
    </location>
</feature>
<feature type="domain" description="DOMON" evidence="11">
    <location>
        <begin position="47"/>
        <end position="162"/>
    </location>
</feature>
<keyword evidence="2" id="KW-0813">Transport</keyword>
<keyword evidence="14" id="KW-1185">Reference proteome</keyword>
<dbReference type="PIRSF" id="PIRSF037471">
    <property type="entry name" value="UCP037471"/>
    <property type="match status" value="1"/>
</dbReference>
<feature type="binding site" description="axial binding residue" evidence="8">
    <location>
        <position position="285"/>
    </location>
    <ligand>
        <name>heme b</name>
        <dbReference type="ChEBI" id="CHEBI:60344"/>
        <label>1</label>
    </ligand>
    <ligandPart>
        <name>Fe</name>
        <dbReference type="ChEBI" id="CHEBI:18248"/>
    </ligandPart>
</feature>
<evidence type="ECO:0000256" key="3">
    <source>
        <dbReference type="ARBA" id="ARBA00022692"/>
    </source>
</evidence>
<dbReference type="SMART" id="SM00665">
    <property type="entry name" value="B561"/>
    <property type="match status" value="1"/>
</dbReference>
<feature type="binding site" description="axial binding residue" evidence="8">
    <location>
        <position position="213"/>
    </location>
    <ligand>
        <name>heme b</name>
        <dbReference type="ChEBI" id="CHEBI:60344"/>
        <label>1</label>
    </ligand>
    <ligandPart>
        <name>Fe</name>
        <dbReference type="ChEBI" id="CHEBI:18248"/>
    </ligandPart>
</feature>
<evidence type="ECO:0000259" key="12">
    <source>
        <dbReference type="PROSITE" id="PS50939"/>
    </source>
</evidence>
<feature type="binding site" description="axial binding residue" evidence="8">
    <location>
        <position position="251"/>
    </location>
    <ligand>
        <name>heme b</name>
        <dbReference type="ChEBI" id="CHEBI:60344"/>
        <label>1</label>
    </ligand>
    <ligandPart>
        <name>Fe</name>
        <dbReference type="ChEBI" id="CHEBI:18248"/>
    </ligandPart>
</feature>
<feature type="transmembrane region" description="Helical" evidence="9">
    <location>
        <begin position="250"/>
        <end position="272"/>
    </location>
</feature>
<dbReference type="InterPro" id="IPR006593">
    <property type="entry name" value="Cyt_b561/ferric_Rdtase_TM"/>
</dbReference>
<dbReference type="InterPro" id="IPR005018">
    <property type="entry name" value="DOMON_domain"/>
</dbReference>
<proteinExistence type="predicted"/>
<dbReference type="PANTHER" id="PTHR23130">
    <property type="entry name" value="CYTOCHROME B561 AND DOMON DOMAIN-CONTAINING PROTEIN"/>
    <property type="match status" value="1"/>
</dbReference>
<evidence type="ECO:0000256" key="7">
    <source>
        <dbReference type="ARBA" id="ARBA00023136"/>
    </source>
</evidence>
<dbReference type="PROSITE" id="PS50836">
    <property type="entry name" value="DOMON"/>
    <property type="match status" value="1"/>
</dbReference>
<dbReference type="PANTHER" id="PTHR23130:SF179">
    <property type="entry name" value="CYTOCHROME B561 DOMAIN-CONTAINING PROTEIN"/>
    <property type="match status" value="1"/>
</dbReference>
<dbReference type="Gramene" id="PGSC0003DMT400026939">
    <property type="protein sequence ID" value="PGSC0003DMT400026939"/>
    <property type="gene ID" value="PGSC0003DMG400010389"/>
</dbReference>
<evidence type="ECO:0000256" key="4">
    <source>
        <dbReference type="ARBA" id="ARBA00022729"/>
    </source>
</evidence>
<feature type="transmembrane region" description="Helical" evidence="9">
    <location>
        <begin position="76"/>
        <end position="97"/>
    </location>
</feature>
<dbReference type="OMA" id="CYLNANR"/>
<evidence type="ECO:0000256" key="5">
    <source>
        <dbReference type="ARBA" id="ARBA00022982"/>
    </source>
</evidence>
<dbReference type="GO" id="GO:0016020">
    <property type="term" value="C:membrane"/>
    <property type="evidence" value="ECO:0007669"/>
    <property type="project" value="UniProtKB-SubCell"/>
</dbReference>
<dbReference type="STRING" id="4113.M1ANW9"/>
<dbReference type="GO" id="GO:0046872">
    <property type="term" value="F:metal ion binding"/>
    <property type="evidence" value="ECO:0007669"/>
    <property type="project" value="UniProtKB-KW"/>
</dbReference>
<protein>
    <submittedName>
        <fullName evidence="13">Dopamine beta-monooxygenase</fullName>
    </submittedName>
</protein>
<reference evidence="13" key="2">
    <citation type="submission" date="2015-06" db="UniProtKB">
        <authorList>
            <consortium name="EnsemblPlants"/>
        </authorList>
    </citation>
    <scope>IDENTIFICATION</scope>
    <source>
        <strain evidence="13">DM1-3 516 R44</strain>
    </source>
</reference>
<keyword evidence="4 10" id="KW-0732">Signal</keyword>
<evidence type="ECO:0000256" key="8">
    <source>
        <dbReference type="PIRSR" id="PIRSR037471-1"/>
    </source>
</evidence>
<dbReference type="PROSITE" id="PS50939">
    <property type="entry name" value="CYTOCHROME_B561"/>
    <property type="match status" value="1"/>
</dbReference>
<keyword evidence="5" id="KW-0249">Electron transport</keyword>
<accession>M1ANW9</accession>
<dbReference type="CDD" id="cd08760">
    <property type="entry name" value="Cyt_b561_FRRS1_like"/>
    <property type="match status" value="1"/>
</dbReference>
<name>M1ANW9_SOLTU</name>
<evidence type="ECO:0000256" key="10">
    <source>
        <dbReference type="SAM" id="SignalP"/>
    </source>
</evidence>
<dbReference type="Gene3D" id="1.20.120.1770">
    <property type="match status" value="1"/>
</dbReference>
<feature type="chain" id="PRO_5004011492" evidence="10">
    <location>
        <begin position="25"/>
        <end position="456"/>
    </location>
</feature>
<dbReference type="InParanoid" id="M1ANW9"/>
<evidence type="ECO:0000256" key="1">
    <source>
        <dbReference type="ARBA" id="ARBA00004370"/>
    </source>
</evidence>
<evidence type="ECO:0000259" key="11">
    <source>
        <dbReference type="PROSITE" id="PS50836"/>
    </source>
</evidence>
<dbReference type="Proteomes" id="UP000011115">
    <property type="component" value="Unassembled WGS sequence"/>
</dbReference>
<evidence type="ECO:0000256" key="2">
    <source>
        <dbReference type="ARBA" id="ARBA00022448"/>
    </source>
</evidence>